<dbReference type="PANTHER" id="PTHR46825:SF9">
    <property type="entry name" value="BETA-LACTAMASE-RELATED DOMAIN-CONTAINING PROTEIN"/>
    <property type="match status" value="1"/>
</dbReference>
<dbReference type="KEGG" id="sgrg:L0C25_18450"/>
<keyword evidence="3" id="KW-1185">Reference proteome</keyword>
<evidence type="ECO:0000313" key="3">
    <source>
        <dbReference type="Proteomes" id="UP001164390"/>
    </source>
</evidence>
<dbReference type="AlphaFoldDB" id="A0AA46TFX0"/>
<gene>
    <name evidence="2" type="ORF">L0C25_18450</name>
</gene>
<feature type="domain" description="Beta-lactamase-related" evidence="1">
    <location>
        <begin position="33"/>
        <end position="339"/>
    </location>
</feature>
<organism evidence="2 3">
    <name type="scientific">Solicola gregarius</name>
    <dbReference type="NCBI Taxonomy" id="2908642"/>
    <lineage>
        <taxon>Bacteria</taxon>
        <taxon>Bacillati</taxon>
        <taxon>Actinomycetota</taxon>
        <taxon>Actinomycetes</taxon>
        <taxon>Propionibacteriales</taxon>
        <taxon>Nocardioidaceae</taxon>
        <taxon>Solicola</taxon>
    </lineage>
</organism>
<evidence type="ECO:0000313" key="2">
    <source>
        <dbReference type="EMBL" id="UYM04495.1"/>
    </source>
</evidence>
<reference evidence="2" key="1">
    <citation type="submission" date="2022-01" db="EMBL/GenBank/DDBJ databases">
        <title>Nocardioidaceae gen. sp. A5X3R13.</title>
        <authorList>
            <person name="Lopez Marin M.A."/>
            <person name="Uhlik O."/>
        </authorList>
    </citation>
    <scope>NUCLEOTIDE SEQUENCE</scope>
    <source>
        <strain evidence="2">A5X3R13</strain>
    </source>
</reference>
<dbReference type="InterPro" id="IPR001466">
    <property type="entry name" value="Beta-lactam-related"/>
</dbReference>
<dbReference type="Proteomes" id="UP001164390">
    <property type="component" value="Chromosome"/>
</dbReference>
<dbReference type="PANTHER" id="PTHR46825">
    <property type="entry name" value="D-ALANYL-D-ALANINE-CARBOXYPEPTIDASE/ENDOPEPTIDASE AMPH"/>
    <property type="match status" value="1"/>
</dbReference>
<dbReference type="SUPFAM" id="SSF56601">
    <property type="entry name" value="beta-lactamase/transpeptidase-like"/>
    <property type="match status" value="1"/>
</dbReference>
<dbReference type="RefSeq" id="WP_271633218.1">
    <property type="nucleotide sequence ID" value="NZ_CP094970.1"/>
</dbReference>
<name>A0AA46TFX0_9ACTN</name>
<accession>A0AA46TFX0</accession>
<evidence type="ECO:0000259" key="1">
    <source>
        <dbReference type="Pfam" id="PF00144"/>
    </source>
</evidence>
<dbReference type="Pfam" id="PF00144">
    <property type="entry name" value="Beta-lactamase"/>
    <property type="match status" value="1"/>
</dbReference>
<proteinExistence type="predicted"/>
<protein>
    <submittedName>
        <fullName evidence="2">Beta-lactamase family protein</fullName>
    </submittedName>
</protein>
<dbReference type="Gene3D" id="3.40.710.10">
    <property type="entry name" value="DD-peptidase/beta-lactamase superfamily"/>
    <property type="match status" value="1"/>
</dbReference>
<dbReference type="InterPro" id="IPR050491">
    <property type="entry name" value="AmpC-like"/>
</dbReference>
<dbReference type="InterPro" id="IPR012338">
    <property type="entry name" value="Beta-lactam/transpept-like"/>
</dbReference>
<dbReference type="EMBL" id="CP094970">
    <property type="protein sequence ID" value="UYM04495.1"/>
    <property type="molecule type" value="Genomic_DNA"/>
</dbReference>
<sequence>MTNDRPTVPDPLVAAAAMAYYDRWLDFRQGYLRVPGVQAAVFIDDAIALSTAHGSADVERATPLTTDSLFRIASHSKTFTSTAVFQLAEQGRLRLDDRAGDWLSDLGSSPLADATLRELLTHAAGIVRDSADGDFWQLWQAFPDRDQLRSIVRSADSSILERNERFKYSNIGYGLLGLVLEAASGRSYDELLRATIIERLGLRNTGTELESRRADDYATGYSALSYADHRVPIEHVDTRALASATGFYATASDLVTYFSAHFAGDDRLLSDQSKRQMRHPVWETGKAGRRYAHGLAIVTVGDRTMVGHGGGYPGHITTSVADPDGRIAVSVLTNAIDGPSETLAHAGVRLIDLAASAEPDRSGADLERFTGRFATLWGVFDIAALGGRLYLIRLTDADPAEDNARLEVVDDSTLRIVEASGFSSYGEKIHFEFDGAGKVASMRGPNAATATPLDGYTLPEVVRAPR</sequence>